<evidence type="ECO:0000313" key="2">
    <source>
        <dbReference type="EMBL" id="SUM84762.1"/>
    </source>
</evidence>
<dbReference type="RefSeq" id="WP_258862989.1">
    <property type="nucleotide sequence ID" value="NZ_JAMWIE010000007.1"/>
</dbReference>
<dbReference type="InterPro" id="IPR016181">
    <property type="entry name" value="Acyl_CoA_acyltransferase"/>
</dbReference>
<dbReference type="InterPro" id="IPR000182">
    <property type="entry name" value="GNAT_dom"/>
</dbReference>
<dbReference type="Pfam" id="PF13673">
    <property type="entry name" value="Acetyltransf_10"/>
    <property type="match status" value="1"/>
</dbReference>
<dbReference type="SUPFAM" id="SSF55729">
    <property type="entry name" value="Acyl-CoA N-acyltransferases (Nat)"/>
    <property type="match status" value="1"/>
</dbReference>
<keyword evidence="2" id="KW-0808">Transferase</keyword>
<evidence type="ECO:0000313" key="3">
    <source>
        <dbReference type="Proteomes" id="UP000254707"/>
    </source>
</evidence>
<feature type="domain" description="N-acetyltransferase" evidence="1">
    <location>
        <begin position="29"/>
        <end position="91"/>
    </location>
</feature>
<accession>A0A380HRD1</accession>
<dbReference type="Gene3D" id="3.40.630.30">
    <property type="match status" value="1"/>
</dbReference>
<dbReference type="CDD" id="cd04301">
    <property type="entry name" value="NAT_SF"/>
    <property type="match status" value="1"/>
</dbReference>
<gene>
    <name evidence="2" type="ORF">NCTC7688_02674</name>
</gene>
<dbReference type="AlphaFoldDB" id="A0A380HRD1"/>
<protein>
    <submittedName>
        <fullName evidence="2">GNAT family acetyltransferase</fullName>
    </submittedName>
</protein>
<sequence>MHFSTDSNIPLNQLVNLYNDVGWSNYTTNPTKLKEAIINSLHVLSLWENETLIGLIRTVGDGVSIIYIQDLLILKPFQNKGLGSQLLTTTLNK</sequence>
<dbReference type="EMBL" id="UHED01000001">
    <property type="protein sequence ID" value="SUM84762.1"/>
    <property type="molecule type" value="Genomic_DNA"/>
</dbReference>
<name>A0A380HRD1_STASA</name>
<dbReference type="GO" id="GO:0016747">
    <property type="term" value="F:acyltransferase activity, transferring groups other than amino-acyl groups"/>
    <property type="evidence" value="ECO:0007669"/>
    <property type="project" value="InterPro"/>
</dbReference>
<reference evidence="2 3" key="1">
    <citation type="submission" date="2018-06" db="EMBL/GenBank/DDBJ databases">
        <authorList>
            <consortium name="Pathogen Informatics"/>
            <person name="Doyle S."/>
        </authorList>
    </citation>
    <scope>NUCLEOTIDE SEQUENCE [LARGE SCALE GENOMIC DNA]</scope>
    <source>
        <strain evidence="2 3">NCTC7688</strain>
    </source>
</reference>
<evidence type="ECO:0000259" key="1">
    <source>
        <dbReference type="Pfam" id="PF13673"/>
    </source>
</evidence>
<organism evidence="2 3">
    <name type="scientific">Staphylococcus saprophyticus</name>
    <dbReference type="NCBI Taxonomy" id="29385"/>
    <lineage>
        <taxon>Bacteria</taxon>
        <taxon>Bacillati</taxon>
        <taxon>Bacillota</taxon>
        <taxon>Bacilli</taxon>
        <taxon>Bacillales</taxon>
        <taxon>Staphylococcaceae</taxon>
        <taxon>Staphylococcus</taxon>
    </lineage>
</organism>
<proteinExistence type="predicted"/>
<dbReference type="Proteomes" id="UP000254707">
    <property type="component" value="Unassembled WGS sequence"/>
</dbReference>